<sequence>MLSGPLHRMIKLLKRSALIMYTNKNIVS</sequence>
<organism evidence="1">
    <name type="scientific">Anguilla anguilla</name>
    <name type="common">European freshwater eel</name>
    <name type="synonym">Muraena anguilla</name>
    <dbReference type="NCBI Taxonomy" id="7936"/>
    <lineage>
        <taxon>Eukaryota</taxon>
        <taxon>Metazoa</taxon>
        <taxon>Chordata</taxon>
        <taxon>Craniata</taxon>
        <taxon>Vertebrata</taxon>
        <taxon>Euteleostomi</taxon>
        <taxon>Actinopterygii</taxon>
        <taxon>Neopterygii</taxon>
        <taxon>Teleostei</taxon>
        <taxon>Anguilliformes</taxon>
        <taxon>Anguillidae</taxon>
        <taxon>Anguilla</taxon>
    </lineage>
</organism>
<dbReference type="AlphaFoldDB" id="A0A0E9VJ43"/>
<proteinExistence type="predicted"/>
<evidence type="ECO:0000313" key="1">
    <source>
        <dbReference type="EMBL" id="JAH77430.1"/>
    </source>
</evidence>
<accession>A0A0E9VJ43</accession>
<protein>
    <submittedName>
        <fullName evidence="1">Uncharacterized protein</fullName>
    </submittedName>
</protein>
<dbReference type="EMBL" id="GBXM01031147">
    <property type="protein sequence ID" value="JAH77430.1"/>
    <property type="molecule type" value="Transcribed_RNA"/>
</dbReference>
<name>A0A0E9VJ43_ANGAN</name>
<reference evidence="1" key="1">
    <citation type="submission" date="2014-11" db="EMBL/GenBank/DDBJ databases">
        <authorList>
            <person name="Amaro Gonzalez C."/>
        </authorList>
    </citation>
    <scope>NUCLEOTIDE SEQUENCE</scope>
</reference>
<reference evidence="1" key="2">
    <citation type="journal article" date="2015" name="Fish Shellfish Immunol.">
        <title>Early steps in the European eel (Anguilla anguilla)-Vibrio vulnificus interaction in the gills: Role of the RtxA13 toxin.</title>
        <authorList>
            <person name="Callol A."/>
            <person name="Pajuelo D."/>
            <person name="Ebbesson L."/>
            <person name="Teles M."/>
            <person name="MacKenzie S."/>
            <person name="Amaro C."/>
        </authorList>
    </citation>
    <scope>NUCLEOTIDE SEQUENCE</scope>
</reference>